<comment type="similarity">
    <text evidence="1">Belongs to the DegT/DnrJ/EryC1 family.</text>
</comment>
<dbReference type="AlphaFoldDB" id="A0A7K4MKD3"/>
<dbReference type="Gene3D" id="3.90.1150.10">
    <property type="entry name" value="Aspartate Aminotransferase, domain 1"/>
    <property type="match status" value="1"/>
</dbReference>
<dbReference type="GO" id="GO:0008483">
    <property type="term" value="F:transaminase activity"/>
    <property type="evidence" value="ECO:0007669"/>
    <property type="project" value="UniProtKB-KW"/>
</dbReference>
<keyword evidence="2" id="KW-0808">Transferase</keyword>
<evidence type="ECO:0000313" key="3">
    <source>
        <dbReference type="Proteomes" id="UP000568446"/>
    </source>
</evidence>
<dbReference type="SUPFAM" id="SSF53383">
    <property type="entry name" value="PLP-dependent transferases"/>
    <property type="match status" value="1"/>
</dbReference>
<dbReference type="InterPro" id="IPR015422">
    <property type="entry name" value="PyrdxlP-dep_Trfase_small"/>
</dbReference>
<dbReference type="PANTHER" id="PTHR30244:SF34">
    <property type="entry name" value="DTDP-4-AMINO-4,6-DIDEOXYGALACTOSE TRANSAMINASE"/>
    <property type="match status" value="1"/>
</dbReference>
<evidence type="ECO:0000313" key="2">
    <source>
        <dbReference type="EMBL" id="NWJ29657.1"/>
    </source>
</evidence>
<name>A0A7K4MKD3_9ARCH</name>
<dbReference type="CDD" id="cd00616">
    <property type="entry name" value="AHBA_syn"/>
    <property type="match status" value="1"/>
</dbReference>
<gene>
    <name evidence="2" type="ORF">HX850_01890</name>
</gene>
<comment type="caution">
    <text evidence="2">The sequence shown here is derived from an EMBL/GenBank/DDBJ whole genome shotgun (WGS) entry which is preliminary data.</text>
</comment>
<keyword evidence="2" id="KW-0032">Aminotransferase</keyword>
<dbReference type="PIRSF" id="PIRSF000390">
    <property type="entry name" value="PLP_StrS"/>
    <property type="match status" value="1"/>
</dbReference>
<keyword evidence="1" id="KW-0663">Pyridoxal phosphate</keyword>
<evidence type="ECO:0000256" key="1">
    <source>
        <dbReference type="RuleBase" id="RU004508"/>
    </source>
</evidence>
<protein>
    <submittedName>
        <fullName evidence="2">DegT/DnrJ/EryC1/StrS family aminotransferase</fullName>
    </submittedName>
</protein>
<dbReference type="Proteomes" id="UP000568446">
    <property type="component" value="Unassembled WGS sequence"/>
</dbReference>
<accession>A0A7K4MKD3</accession>
<reference evidence="2 3" key="1">
    <citation type="journal article" date="2019" name="Environ. Microbiol.">
        <title>Genomics insights into ecotype formation of ammonia-oxidizing archaea in the deep ocean.</title>
        <authorList>
            <person name="Wang Y."/>
            <person name="Huang J.M."/>
            <person name="Cui G.J."/>
            <person name="Nunoura T."/>
            <person name="Takaki Y."/>
            <person name="Li W.L."/>
            <person name="Li J."/>
            <person name="Gao Z.M."/>
            <person name="Takai K."/>
            <person name="Zhang A.Q."/>
            <person name="Stepanauskas R."/>
        </authorList>
    </citation>
    <scope>NUCLEOTIDE SEQUENCE [LARGE SCALE GENOMIC DNA]</scope>
    <source>
        <strain evidence="2 3">C4</strain>
    </source>
</reference>
<dbReference type="InterPro" id="IPR015424">
    <property type="entry name" value="PyrdxlP-dep_Trfase"/>
</dbReference>
<dbReference type="InterPro" id="IPR000653">
    <property type="entry name" value="DegT/StrS_aminotransferase"/>
</dbReference>
<sequence>MLKMIKLFDPTIGKKEESALSRTLKSHFWASGSGIGNVQKFEDKFKKYIGSSSCVAVNSGTAALHLSLSLQDITNFEVILPSLSFVSTAHAVVLNGGKPVFADIDEKTMCVDPKKIEELITSKTKAILPVHFGGMPCNLNRIRRICKKNNLLLVEDAAHAAGASYKNQKIGTHGKFVCFSFHPVKNLAMPSGGLIAINGKDHKKISSVLKSKRWCGISHRNGPNYNVDKIGWNYYMNEFSAAIGLIQLKKLDRLNIIRKSIAKHYTKEISLEEKMQYEPNCSYHLYWIRVKNRNEFMKKMKEKGIETGIHYRPIHQMNLYKTKKRLTVTEKIGKEIVSIPIHANLDNSDIEKIIININKFAK</sequence>
<dbReference type="GO" id="GO:0030170">
    <property type="term" value="F:pyridoxal phosphate binding"/>
    <property type="evidence" value="ECO:0007669"/>
    <property type="project" value="TreeGrafter"/>
</dbReference>
<dbReference type="PANTHER" id="PTHR30244">
    <property type="entry name" value="TRANSAMINASE"/>
    <property type="match status" value="1"/>
</dbReference>
<dbReference type="GO" id="GO:0000271">
    <property type="term" value="P:polysaccharide biosynthetic process"/>
    <property type="evidence" value="ECO:0007669"/>
    <property type="project" value="TreeGrafter"/>
</dbReference>
<dbReference type="InterPro" id="IPR015421">
    <property type="entry name" value="PyrdxlP-dep_Trfase_major"/>
</dbReference>
<organism evidence="2 3">
    <name type="scientific">Marine Group I thaumarchaeote</name>
    <dbReference type="NCBI Taxonomy" id="2511932"/>
    <lineage>
        <taxon>Archaea</taxon>
        <taxon>Nitrososphaerota</taxon>
        <taxon>Marine Group I</taxon>
    </lineage>
</organism>
<dbReference type="Pfam" id="PF01041">
    <property type="entry name" value="DegT_DnrJ_EryC1"/>
    <property type="match status" value="1"/>
</dbReference>
<dbReference type="EMBL" id="JACATK010000005">
    <property type="protein sequence ID" value="NWJ29657.1"/>
    <property type="molecule type" value="Genomic_DNA"/>
</dbReference>
<proteinExistence type="inferred from homology"/>
<dbReference type="Gene3D" id="3.40.640.10">
    <property type="entry name" value="Type I PLP-dependent aspartate aminotransferase-like (Major domain)"/>
    <property type="match status" value="1"/>
</dbReference>